<comment type="function">
    <text evidence="4">Involved in pyrimidine catabolism. May facilitate the hydrolysis of carbamate, a reaction that can also occur spontaneously.</text>
</comment>
<evidence type="ECO:0000256" key="4">
    <source>
        <dbReference type="HAMAP-Rule" id="MF_00832"/>
    </source>
</evidence>
<dbReference type="EC" id="3.5.-.-" evidence="3"/>
<evidence type="ECO:0000313" key="7">
    <source>
        <dbReference type="Proteomes" id="UP000255099"/>
    </source>
</evidence>
<dbReference type="CDD" id="cd00448">
    <property type="entry name" value="YjgF_YER057c_UK114_family"/>
    <property type="match status" value="1"/>
</dbReference>
<comment type="function">
    <text evidence="3">Involved in pyrimidine catabolism. Catalyzes the deamination of 3-aminoacrylate to malonic semialdehyde, a reaction that can also occur spontaneously. RutC may facilitate the reaction and modulate the metabolic fitness, rather than catalyzing essential functions.</text>
</comment>
<protein>
    <recommendedName>
        <fullName evidence="3 4">Multifunctional fusion protein</fullName>
    </recommendedName>
    <domain>
        <recommendedName>
            <fullName evidence="3">3-aminoacrylate deaminase RutC</fullName>
            <shortName evidence="3">3-AA deaminase</shortName>
            <ecNumber evidence="3">3.5.-.-</ecNumber>
        </recommendedName>
    </domain>
    <domain>
        <recommendedName>
            <fullName evidence="4">Putative carbamate hydrolase RutD</fullName>
            <ecNumber evidence="4">3.5.1.-</ecNumber>
        </recommendedName>
        <alternativeName>
            <fullName evidence="4">Aminohydrolase</fullName>
        </alternativeName>
    </domain>
</protein>
<feature type="domain" description="AB hydrolase-1" evidence="5">
    <location>
        <begin position="145"/>
        <end position="354"/>
    </location>
</feature>
<dbReference type="HAMAP" id="MF_00831">
    <property type="entry name" value="RutC"/>
    <property type="match status" value="1"/>
</dbReference>
<evidence type="ECO:0000256" key="1">
    <source>
        <dbReference type="ARBA" id="ARBA00010552"/>
    </source>
</evidence>
<accession>A0A377W6E7</accession>
<dbReference type="GO" id="GO:0006212">
    <property type="term" value="P:uracil catabolic process"/>
    <property type="evidence" value="ECO:0007669"/>
    <property type="project" value="UniProtKB-UniRule"/>
</dbReference>
<comment type="similarity">
    <text evidence="4">Belongs to the AB hydrolase superfamily. Hydrolase RutD family.</text>
</comment>
<dbReference type="HAMAP" id="MF_00832">
    <property type="entry name" value="RutD"/>
    <property type="match status" value="1"/>
</dbReference>
<dbReference type="EMBL" id="UGLB01000003">
    <property type="protein sequence ID" value="STT49435.1"/>
    <property type="molecule type" value="Genomic_DNA"/>
</dbReference>
<dbReference type="NCBIfam" id="TIGR03611">
    <property type="entry name" value="RutD"/>
    <property type="match status" value="1"/>
</dbReference>
<organism evidence="6 7">
    <name type="scientific">Klebsiella pneumoniae</name>
    <dbReference type="NCBI Taxonomy" id="573"/>
    <lineage>
        <taxon>Bacteria</taxon>
        <taxon>Pseudomonadati</taxon>
        <taxon>Pseudomonadota</taxon>
        <taxon>Gammaproteobacteria</taxon>
        <taxon>Enterobacterales</taxon>
        <taxon>Enterobacteriaceae</taxon>
        <taxon>Klebsiella/Raoultella group</taxon>
        <taxon>Klebsiella</taxon>
        <taxon>Klebsiella pneumoniae complex</taxon>
    </lineage>
</organism>
<keyword evidence="6" id="KW-0808">Transferase</keyword>
<dbReference type="Pfam" id="PF00561">
    <property type="entry name" value="Abhydrolase_1"/>
    <property type="match status" value="1"/>
</dbReference>
<reference evidence="6 7" key="1">
    <citation type="submission" date="2018-06" db="EMBL/GenBank/DDBJ databases">
        <authorList>
            <consortium name="Pathogen Informatics"/>
            <person name="Doyle S."/>
        </authorList>
    </citation>
    <scope>NUCLEOTIDE SEQUENCE [LARGE SCALE GENOMIC DNA]</scope>
    <source>
        <strain evidence="6 7">NCTC9637</strain>
    </source>
</reference>
<dbReference type="InterPro" id="IPR029058">
    <property type="entry name" value="AB_hydrolase_fold"/>
</dbReference>
<gene>
    <name evidence="4 6" type="primary">rutD</name>
    <name evidence="3" type="synonym">rutC</name>
    <name evidence="6" type="ORF">NCTC9637_04394</name>
</gene>
<dbReference type="PRINTS" id="PR00111">
    <property type="entry name" value="ABHYDROLASE"/>
</dbReference>
<dbReference type="Proteomes" id="UP000255099">
    <property type="component" value="Unassembled WGS sequence"/>
</dbReference>
<dbReference type="GO" id="GO:0019239">
    <property type="term" value="F:deaminase activity"/>
    <property type="evidence" value="ECO:0007669"/>
    <property type="project" value="TreeGrafter"/>
</dbReference>
<dbReference type="GO" id="GO:0005829">
    <property type="term" value="C:cytosol"/>
    <property type="evidence" value="ECO:0007669"/>
    <property type="project" value="TreeGrafter"/>
</dbReference>
<dbReference type="GO" id="GO:0019740">
    <property type="term" value="P:nitrogen utilization"/>
    <property type="evidence" value="ECO:0007669"/>
    <property type="project" value="UniProtKB-UniRule"/>
</dbReference>
<dbReference type="PANTHER" id="PTHR11803">
    <property type="entry name" value="2-IMINOBUTANOATE/2-IMINOPROPANOATE DEAMINASE RIDA"/>
    <property type="match status" value="1"/>
</dbReference>
<dbReference type="SUPFAM" id="SSF53474">
    <property type="entry name" value="alpha/beta-Hydrolases"/>
    <property type="match status" value="1"/>
</dbReference>
<evidence type="ECO:0000256" key="2">
    <source>
        <dbReference type="ARBA" id="ARBA00022801"/>
    </source>
</evidence>
<dbReference type="InterPro" id="IPR006175">
    <property type="entry name" value="YjgF/YER057c/UK114"/>
</dbReference>
<dbReference type="AlphaFoldDB" id="A0A377W6E7"/>
<keyword evidence="2 3" id="KW-0378">Hydrolase</keyword>
<evidence type="ECO:0000256" key="3">
    <source>
        <dbReference type="HAMAP-Rule" id="MF_00831"/>
    </source>
</evidence>
<sequence length="370" mass="39342">MPKQVIIPPGTTAPIAPFVPGTLADGVVYVSGTLPFDKQNNVVHIGDPKAQTRHVLETIRSVIETAGGSMADVTFNSIFITDWTNYAAINEVYAEFFPGDKPARFCIQCGLVKPDALVEIASVAHIGTPDMMRLNIAPAPWPGAPVVVLSAGLGGGGGYWLAQRAALEEQYQLVSYDHNGTGENAGPLPAGYSLATMAGELFSALQAAGIARFALVGHALGALIGLQLALDRPEAVSALALVNGWLSLSPHTRRCFQVRERLLHAGGAQAWVEAQPLFLYPAEWMAARLPRLEAEDALAFSHFQGKENLLKRLQALKQADFSRRASAIACPTLIISAADDLLVPASCSRVLQTANPRQPARGNAVGRPCL</sequence>
<comment type="similarity">
    <text evidence="1 3">Belongs to the RutC family.</text>
</comment>
<evidence type="ECO:0000313" key="6">
    <source>
        <dbReference type="EMBL" id="STT49435.1"/>
    </source>
</evidence>
<dbReference type="Pfam" id="PF01042">
    <property type="entry name" value="Ribonuc_L-PSP"/>
    <property type="match status" value="1"/>
</dbReference>
<dbReference type="PANTHER" id="PTHR11803:SF58">
    <property type="entry name" value="PROTEIN HMF1-RELATED"/>
    <property type="match status" value="1"/>
</dbReference>
<dbReference type="NCBIfam" id="TIGR03610">
    <property type="entry name" value="RutC"/>
    <property type="match status" value="1"/>
</dbReference>
<dbReference type="InterPro" id="IPR035959">
    <property type="entry name" value="RutC-like_sf"/>
</dbReference>
<dbReference type="InterPro" id="IPR019913">
    <property type="entry name" value="Pyrimidine_utilisation_RutD"/>
</dbReference>
<dbReference type="PROSITE" id="PS01094">
    <property type="entry name" value="UPF0076"/>
    <property type="match status" value="1"/>
</dbReference>
<dbReference type="GO" id="GO:0016746">
    <property type="term" value="F:acyltransferase activity"/>
    <property type="evidence" value="ECO:0007669"/>
    <property type="project" value="UniProtKB-KW"/>
</dbReference>
<dbReference type="GO" id="GO:0016811">
    <property type="term" value="F:hydrolase activity, acting on carbon-nitrogen (but not peptide) bonds, in linear amides"/>
    <property type="evidence" value="ECO:0007669"/>
    <property type="project" value="InterPro"/>
</dbReference>
<name>A0A377W6E7_KLEPN</name>
<keyword evidence="6" id="KW-0012">Acyltransferase</keyword>
<dbReference type="SUPFAM" id="SSF55298">
    <property type="entry name" value="YjgF-like"/>
    <property type="match status" value="1"/>
</dbReference>
<evidence type="ECO:0000259" key="5">
    <source>
        <dbReference type="Pfam" id="PF00561"/>
    </source>
</evidence>
<comment type="catalytic activity">
    <reaction evidence="4">
        <text>carbamate + 2 H(+) = NH4(+) + CO2</text>
        <dbReference type="Rhea" id="RHEA:15649"/>
        <dbReference type="ChEBI" id="CHEBI:13941"/>
        <dbReference type="ChEBI" id="CHEBI:15378"/>
        <dbReference type="ChEBI" id="CHEBI:16526"/>
        <dbReference type="ChEBI" id="CHEBI:28938"/>
    </reaction>
</comment>
<dbReference type="Gene3D" id="3.30.1330.40">
    <property type="entry name" value="RutC-like"/>
    <property type="match status" value="1"/>
</dbReference>
<dbReference type="EC" id="3.5.1.-" evidence="4"/>
<dbReference type="Gene3D" id="3.40.50.1820">
    <property type="entry name" value="alpha/beta hydrolase"/>
    <property type="match status" value="1"/>
</dbReference>
<comment type="catalytic activity">
    <reaction evidence="3">
        <text>(Z)-3-aminoacrylate + H2O + H(+) = 3-oxopropanoate + NH4(+)</text>
        <dbReference type="Rhea" id="RHEA:34947"/>
        <dbReference type="ChEBI" id="CHEBI:15377"/>
        <dbReference type="ChEBI" id="CHEBI:15378"/>
        <dbReference type="ChEBI" id="CHEBI:28938"/>
        <dbReference type="ChEBI" id="CHEBI:33190"/>
        <dbReference type="ChEBI" id="CHEBI:59894"/>
    </reaction>
</comment>
<proteinExistence type="inferred from homology"/>
<dbReference type="InterPro" id="IPR019897">
    <property type="entry name" value="RidA_CS"/>
</dbReference>
<dbReference type="InterPro" id="IPR000073">
    <property type="entry name" value="AB_hydrolase_1"/>
</dbReference>
<dbReference type="InterPro" id="IPR019898">
    <property type="entry name" value="RutC"/>
</dbReference>